<name>D4BKR4_9ENTR</name>
<dbReference type="EMBL" id="ABWL02000036">
    <property type="protein sequence ID" value="EFE05490.1"/>
    <property type="molecule type" value="Genomic_DNA"/>
</dbReference>
<reference evidence="1 2" key="1">
    <citation type="submission" date="2010-02" db="EMBL/GenBank/DDBJ databases">
        <authorList>
            <person name="Weinstock G."/>
            <person name="Sodergren E."/>
            <person name="Clifton S."/>
            <person name="Fulton L."/>
            <person name="Fulton B."/>
            <person name="Courtney L."/>
            <person name="Fronick C."/>
            <person name="Harrison M."/>
            <person name="Strong C."/>
            <person name="Farmer C."/>
            <person name="Delahaunty K."/>
            <person name="Markovic C."/>
            <person name="Hall O."/>
            <person name="Minx P."/>
            <person name="Tomlinson C."/>
            <person name="Mitreva M."/>
            <person name="Nelson J."/>
            <person name="Hou S."/>
            <person name="Wollam A."/>
            <person name="Pepin K.H."/>
            <person name="Johnson M."/>
            <person name="Bhonagiri V."/>
            <person name="Zhang X."/>
            <person name="Suruliraj S."/>
            <person name="Warren W."/>
            <person name="Chinwalla A."/>
            <person name="Mardis E.R."/>
            <person name="Wilson R.K."/>
        </authorList>
    </citation>
    <scope>NUCLEOTIDE SEQUENCE [LARGE SCALE GENOMIC DNA]</scope>
    <source>
        <strain evidence="1 2">ATCC 29220</strain>
    </source>
</reference>
<protein>
    <submittedName>
        <fullName evidence="1">Uncharacterized protein</fullName>
    </submittedName>
</protein>
<sequence length="52" mass="6032">MPDGAALIRPTRPAYRCRPDKALSRVRRKMCLMALRLSGLQDRHTDVGRIRR</sequence>
<dbReference type="AlphaFoldDB" id="D4BKR4"/>
<evidence type="ECO:0000313" key="1">
    <source>
        <dbReference type="EMBL" id="EFE05490.1"/>
    </source>
</evidence>
<dbReference type="Proteomes" id="UP000003880">
    <property type="component" value="Unassembled WGS sequence"/>
</dbReference>
<gene>
    <name evidence="1" type="ORF">CIT292_11144</name>
</gene>
<evidence type="ECO:0000313" key="2">
    <source>
        <dbReference type="Proteomes" id="UP000003880"/>
    </source>
</evidence>
<accession>D4BKR4</accession>
<proteinExistence type="predicted"/>
<comment type="caution">
    <text evidence="1">The sequence shown here is derived from an EMBL/GenBank/DDBJ whole genome shotgun (WGS) entry which is preliminary data.</text>
</comment>
<organism evidence="1 2">
    <name type="scientific">Citrobacter youngae ATCC 29220</name>
    <dbReference type="NCBI Taxonomy" id="500640"/>
    <lineage>
        <taxon>Bacteria</taxon>
        <taxon>Pseudomonadati</taxon>
        <taxon>Pseudomonadota</taxon>
        <taxon>Gammaproteobacteria</taxon>
        <taxon>Enterobacterales</taxon>
        <taxon>Enterobacteriaceae</taxon>
        <taxon>Citrobacter</taxon>
        <taxon>Citrobacter freundii complex</taxon>
    </lineage>
</organism>
<dbReference type="HOGENOM" id="CLU_3078209_0_0_6"/>